<keyword evidence="9" id="KW-1133">Transmembrane helix</keyword>
<keyword evidence="3" id="KW-0597">Phosphoprotein</keyword>
<dbReference type="GO" id="GO:0016020">
    <property type="term" value="C:membrane"/>
    <property type="evidence" value="ECO:0007669"/>
    <property type="project" value="InterPro"/>
</dbReference>
<dbReference type="InterPro" id="IPR036890">
    <property type="entry name" value="HATPase_C_sf"/>
</dbReference>
<dbReference type="InterPro" id="IPR050482">
    <property type="entry name" value="Sensor_HK_TwoCompSys"/>
</dbReference>
<dbReference type="Gene3D" id="3.30.565.10">
    <property type="entry name" value="Histidine kinase-like ATPase, C-terminal domain"/>
    <property type="match status" value="1"/>
</dbReference>
<keyword evidence="9" id="KW-0812">Transmembrane</keyword>
<dbReference type="Pfam" id="PF07730">
    <property type="entry name" value="HisKA_3"/>
    <property type="match status" value="1"/>
</dbReference>
<keyword evidence="5" id="KW-0547">Nucleotide-binding</keyword>
<evidence type="ECO:0000256" key="6">
    <source>
        <dbReference type="ARBA" id="ARBA00022777"/>
    </source>
</evidence>
<dbReference type="AlphaFoldDB" id="A0A4Y9QXG7"/>
<reference evidence="11 12" key="1">
    <citation type="journal article" date="2018" name="J. Microbiol.">
        <title>Leifsonia flava sp. nov., a novel actinobacterium isolated from the rhizosphere of Aquilegia viridiflora.</title>
        <authorList>
            <person name="Cai Y."/>
            <person name="Tao W.Z."/>
            <person name="Ma Y.J."/>
            <person name="Cheng J."/>
            <person name="Zhang M.Y."/>
            <person name="Zhang Y.X."/>
        </authorList>
    </citation>
    <scope>NUCLEOTIDE SEQUENCE [LARGE SCALE GENOMIC DNA]</scope>
    <source>
        <strain evidence="11 12">SYP-B2174</strain>
    </source>
</reference>
<gene>
    <name evidence="11" type="ORF">E4M00_12230</name>
</gene>
<feature type="transmembrane region" description="Helical" evidence="9">
    <location>
        <begin position="94"/>
        <end position="110"/>
    </location>
</feature>
<dbReference type="CDD" id="cd16917">
    <property type="entry name" value="HATPase_UhpB-NarQ-NarX-like"/>
    <property type="match status" value="1"/>
</dbReference>
<comment type="catalytic activity">
    <reaction evidence="1">
        <text>ATP + protein L-histidine = ADP + protein N-phospho-L-histidine.</text>
        <dbReference type="EC" id="2.7.13.3"/>
    </reaction>
</comment>
<dbReference type="EC" id="2.7.13.3" evidence="2"/>
<evidence type="ECO:0000256" key="4">
    <source>
        <dbReference type="ARBA" id="ARBA00022679"/>
    </source>
</evidence>
<comment type="caution">
    <text evidence="11">The sequence shown here is derived from an EMBL/GenBank/DDBJ whole genome shotgun (WGS) entry which is preliminary data.</text>
</comment>
<name>A0A4Y9QXG7_9MICO</name>
<feature type="domain" description="Signal transduction histidine kinase subgroup 3 dimerisation and phosphoacceptor" evidence="10">
    <location>
        <begin position="176"/>
        <end position="241"/>
    </location>
</feature>
<evidence type="ECO:0000256" key="3">
    <source>
        <dbReference type="ARBA" id="ARBA00022553"/>
    </source>
</evidence>
<keyword evidence="8" id="KW-0902">Two-component regulatory system</keyword>
<feature type="transmembrane region" description="Helical" evidence="9">
    <location>
        <begin position="48"/>
        <end position="64"/>
    </location>
</feature>
<accession>A0A4Y9QXG7</accession>
<evidence type="ECO:0000256" key="9">
    <source>
        <dbReference type="SAM" id="Phobius"/>
    </source>
</evidence>
<dbReference type="GO" id="GO:0046983">
    <property type="term" value="F:protein dimerization activity"/>
    <property type="evidence" value="ECO:0007669"/>
    <property type="project" value="InterPro"/>
</dbReference>
<evidence type="ECO:0000259" key="10">
    <source>
        <dbReference type="Pfam" id="PF07730"/>
    </source>
</evidence>
<keyword evidence="12" id="KW-1185">Reference proteome</keyword>
<dbReference type="PANTHER" id="PTHR24421">
    <property type="entry name" value="NITRATE/NITRITE SENSOR PROTEIN NARX-RELATED"/>
    <property type="match status" value="1"/>
</dbReference>
<evidence type="ECO:0000256" key="8">
    <source>
        <dbReference type="ARBA" id="ARBA00023012"/>
    </source>
</evidence>
<sequence length="376" mass="39320">MTSPIRALWEAPAASPAPPRRVWRDWVLVAVLPPLAFVEAALRPEVPGRWLWAALLVVLVPTLLWRRTHPLGILVTAFAAGTAMSLVMGGEPELFTTAYFLILVYAVMRWGTGRAALAASVILAIGILSPLLFGPPTVADVIGSLAVVVTTSTLGVAFRLRASARDRDLERMRSFEREQLARDLHDTVAHHVSAIAIQAQAGMAVAASDPEAATAVLRVIESEASRTLDEMRSMVRILRRDDAVELAPVAGLGDLPRLAQLGGEGPDVVVTLTGSVDAVPPAISAAGFRIAQEAVTNARRHAVGATRVEVSVLVDAAGVRLDVHDDGESTGSPVPGYGMAGMAERAALVGGSCQAGAVAGGGWTVSAVLPRSGWSA</sequence>
<feature type="transmembrane region" description="Helical" evidence="9">
    <location>
        <begin position="71"/>
        <end position="88"/>
    </location>
</feature>
<dbReference type="Gene3D" id="1.20.5.1930">
    <property type="match status" value="1"/>
</dbReference>
<organism evidence="11 12">
    <name type="scientific">Orlajensenia leifsoniae</name>
    <dbReference type="NCBI Taxonomy" id="2561933"/>
    <lineage>
        <taxon>Bacteria</taxon>
        <taxon>Bacillati</taxon>
        <taxon>Actinomycetota</taxon>
        <taxon>Actinomycetes</taxon>
        <taxon>Micrococcales</taxon>
        <taxon>Microbacteriaceae</taxon>
        <taxon>Orlajensenia</taxon>
    </lineage>
</organism>
<dbReference type="Proteomes" id="UP000298127">
    <property type="component" value="Unassembled WGS sequence"/>
</dbReference>
<evidence type="ECO:0000256" key="5">
    <source>
        <dbReference type="ARBA" id="ARBA00022741"/>
    </source>
</evidence>
<dbReference type="SUPFAM" id="SSF55874">
    <property type="entry name" value="ATPase domain of HSP90 chaperone/DNA topoisomerase II/histidine kinase"/>
    <property type="match status" value="1"/>
</dbReference>
<feature type="transmembrane region" description="Helical" evidence="9">
    <location>
        <begin position="141"/>
        <end position="162"/>
    </location>
</feature>
<dbReference type="EMBL" id="SPQZ01000004">
    <property type="protein sequence ID" value="TFV96830.1"/>
    <property type="molecule type" value="Genomic_DNA"/>
</dbReference>
<dbReference type="GO" id="GO:0005524">
    <property type="term" value="F:ATP binding"/>
    <property type="evidence" value="ECO:0007669"/>
    <property type="project" value="UniProtKB-KW"/>
</dbReference>
<keyword evidence="7" id="KW-0067">ATP-binding</keyword>
<evidence type="ECO:0000313" key="12">
    <source>
        <dbReference type="Proteomes" id="UP000298127"/>
    </source>
</evidence>
<evidence type="ECO:0000313" key="11">
    <source>
        <dbReference type="EMBL" id="TFV96830.1"/>
    </source>
</evidence>
<dbReference type="InterPro" id="IPR011712">
    <property type="entry name" value="Sig_transdc_His_kin_sub3_dim/P"/>
</dbReference>
<keyword evidence="4" id="KW-0808">Transferase</keyword>
<dbReference type="RefSeq" id="WP_135120790.1">
    <property type="nucleotide sequence ID" value="NZ_SPQZ01000004.1"/>
</dbReference>
<evidence type="ECO:0000256" key="7">
    <source>
        <dbReference type="ARBA" id="ARBA00022840"/>
    </source>
</evidence>
<evidence type="ECO:0000256" key="1">
    <source>
        <dbReference type="ARBA" id="ARBA00000085"/>
    </source>
</evidence>
<keyword evidence="6 11" id="KW-0418">Kinase</keyword>
<feature type="transmembrane region" description="Helical" evidence="9">
    <location>
        <begin position="117"/>
        <end position="135"/>
    </location>
</feature>
<evidence type="ECO:0000256" key="2">
    <source>
        <dbReference type="ARBA" id="ARBA00012438"/>
    </source>
</evidence>
<proteinExistence type="predicted"/>
<dbReference type="PANTHER" id="PTHR24421:SF10">
    <property type="entry name" value="NITRATE_NITRITE SENSOR PROTEIN NARQ"/>
    <property type="match status" value="1"/>
</dbReference>
<dbReference type="GO" id="GO:0000155">
    <property type="term" value="F:phosphorelay sensor kinase activity"/>
    <property type="evidence" value="ECO:0007669"/>
    <property type="project" value="InterPro"/>
</dbReference>
<protein>
    <recommendedName>
        <fullName evidence="2">histidine kinase</fullName>
        <ecNumber evidence="2">2.7.13.3</ecNumber>
    </recommendedName>
</protein>
<keyword evidence="9" id="KW-0472">Membrane</keyword>